<gene>
    <name evidence="3" type="ORF">PXEA_LOCUS2597</name>
</gene>
<keyword evidence="4" id="KW-1185">Reference proteome</keyword>
<dbReference type="InterPro" id="IPR050422">
    <property type="entry name" value="X-Pro_aminopeptidase_P"/>
</dbReference>
<dbReference type="Proteomes" id="UP000784294">
    <property type="component" value="Unassembled WGS sequence"/>
</dbReference>
<dbReference type="OrthoDB" id="6266957at2759"/>
<protein>
    <recommendedName>
        <fullName evidence="2">Peptidase M24 C-terminal domain-containing protein</fullName>
    </recommendedName>
</protein>
<dbReference type="PANTHER" id="PTHR43763:SF6">
    <property type="entry name" value="XAA-PRO AMINOPEPTIDASE 1"/>
    <property type="match status" value="1"/>
</dbReference>
<evidence type="ECO:0000256" key="1">
    <source>
        <dbReference type="SAM" id="MobiDB-lite"/>
    </source>
</evidence>
<feature type="domain" description="Peptidase M24 C-terminal" evidence="2">
    <location>
        <begin position="84"/>
        <end position="155"/>
    </location>
</feature>
<evidence type="ECO:0000313" key="3">
    <source>
        <dbReference type="EMBL" id="VEL09157.1"/>
    </source>
</evidence>
<organism evidence="3 4">
    <name type="scientific">Protopolystoma xenopodis</name>
    <dbReference type="NCBI Taxonomy" id="117903"/>
    <lineage>
        <taxon>Eukaryota</taxon>
        <taxon>Metazoa</taxon>
        <taxon>Spiralia</taxon>
        <taxon>Lophotrochozoa</taxon>
        <taxon>Platyhelminthes</taxon>
        <taxon>Monogenea</taxon>
        <taxon>Polyopisthocotylea</taxon>
        <taxon>Polystomatidea</taxon>
        <taxon>Polystomatidae</taxon>
        <taxon>Protopolystoma</taxon>
    </lineage>
</organism>
<dbReference type="EMBL" id="CAAALY010005601">
    <property type="protein sequence ID" value="VEL09157.1"/>
    <property type="molecule type" value="Genomic_DNA"/>
</dbReference>
<dbReference type="PANTHER" id="PTHR43763">
    <property type="entry name" value="XAA-PRO AMINOPEPTIDASE 1"/>
    <property type="match status" value="1"/>
</dbReference>
<dbReference type="Pfam" id="PF16188">
    <property type="entry name" value="Peptidase_M24_C"/>
    <property type="match status" value="1"/>
</dbReference>
<feature type="region of interest" description="Disordered" evidence="1">
    <location>
        <begin position="25"/>
        <end position="75"/>
    </location>
</feature>
<dbReference type="InterPro" id="IPR036005">
    <property type="entry name" value="Creatinase/aminopeptidase-like"/>
</dbReference>
<evidence type="ECO:0000313" key="4">
    <source>
        <dbReference type="Proteomes" id="UP000784294"/>
    </source>
</evidence>
<dbReference type="InterPro" id="IPR032416">
    <property type="entry name" value="Peptidase_M24_C"/>
</dbReference>
<evidence type="ECO:0000259" key="2">
    <source>
        <dbReference type="Pfam" id="PF16188"/>
    </source>
</evidence>
<sequence length="158" mass="17412">MTIEPGYYPPGKHGIRLENVVFVVPAPDDPPAEPNISSLDTSLHQKPTDTSSPSNPAYAGGDPEASGSARHSTVAEGLPAQPAWLTFDPVTLVPFHRRLIDPTQMSNEELAWLNAYHRRTRAALTQCIFKEGTGTQLSSDRQRTLVWLNKETEPIQKN</sequence>
<dbReference type="AlphaFoldDB" id="A0A448WDK9"/>
<comment type="caution">
    <text evidence="3">The sequence shown here is derived from an EMBL/GenBank/DDBJ whole genome shotgun (WGS) entry which is preliminary data.</text>
</comment>
<feature type="compositionally biased region" description="Polar residues" evidence="1">
    <location>
        <begin position="35"/>
        <end position="55"/>
    </location>
</feature>
<name>A0A448WDK9_9PLAT</name>
<reference evidence="3" key="1">
    <citation type="submission" date="2018-11" db="EMBL/GenBank/DDBJ databases">
        <authorList>
            <consortium name="Pathogen Informatics"/>
        </authorList>
    </citation>
    <scope>NUCLEOTIDE SEQUENCE</scope>
</reference>
<proteinExistence type="predicted"/>
<dbReference type="Gene3D" id="3.90.230.10">
    <property type="entry name" value="Creatinase/methionine aminopeptidase superfamily"/>
    <property type="match status" value="1"/>
</dbReference>
<accession>A0A448WDK9</accession>